<dbReference type="Pfam" id="PF00550">
    <property type="entry name" value="PP-binding"/>
    <property type="match status" value="1"/>
</dbReference>
<sequence length="601" mass="66861">MNTKNIEQSYAIPDLLFKIVNQYPNKTALIFNSEVLSYRELWHQSTQIASVLQRMGVRKGDKIAVKLTRCLELYLVLVALIRLGAVVVPLSQSNPAQYQADCIRTADVSLLISDTDEMLKSKENSSPINCPSISVENLFLETRDLGYIPVVFETLIATDPVMILLTSGSTGKPKSVIIRHCGLARLAIPASQLGNTDNDRYLQLTEPAFAASTSEIWMSLLTGATLVIYPSNIPDLVEINNIIEHRNISILFLSGGLFRLFVEVSPGTLHKPNCVIVSGDFVNPRLFSFAAKAGKGRIFNGMGCTENSSISAIYEVLPTEILDPDTPVPIGCPFPLVKMVVLDDNLEICGPDIPGELCISGAGLAEGYSDPVLTKERFVWLDLNGSYERYYRTDDRARRDKFGNITLLGRGNHICKIRGFRTEITGVEHILRSHPQIEDVIVTIEQTSNEPLLHACYLSKSGPLPDIQLREFMNAKLPSYMVPERITHVNSLPMNKNGKRDRLKMAQLIADGMHKQNDFERDSVQTKILLIWEEITGYKDLDPATLFWEQGVNSLHLIKLASLVSKTLGVHVSPADVFSAGSVEKLATQLRKNWLERKDGK</sequence>
<evidence type="ECO:0000313" key="4">
    <source>
        <dbReference type="EMBL" id="CDL86068.1"/>
    </source>
</evidence>
<dbReference type="GO" id="GO:0044550">
    <property type="term" value="P:secondary metabolite biosynthetic process"/>
    <property type="evidence" value="ECO:0007669"/>
    <property type="project" value="TreeGrafter"/>
</dbReference>
<dbReference type="PROSITE" id="PS50075">
    <property type="entry name" value="CARRIER"/>
    <property type="match status" value="1"/>
</dbReference>
<dbReference type="SMART" id="SM00823">
    <property type="entry name" value="PKS_PP"/>
    <property type="match status" value="1"/>
</dbReference>
<dbReference type="PANTHER" id="PTHR45527">
    <property type="entry name" value="NONRIBOSOMAL PEPTIDE SYNTHETASE"/>
    <property type="match status" value="1"/>
</dbReference>
<dbReference type="SUPFAM" id="SSF56801">
    <property type="entry name" value="Acetyl-CoA synthetase-like"/>
    <property type="match status" value="1"/>
</dbReference>
<keyword evidence="1" id="KW-0596">Phosphopantetheine</keyword>
<evidence type="ECO:0000313" key="5">
    <source>
        <dbReference type="Proteomes" id="UP000019197"/>
    </source>
</evidence>
<dbReference type="EMBL" id="CBXE010000191">
    <property type="protein sequence ID" value="CDL86068.1"/>
    <property type="molecule type" value="Genomic_DNA"/>
</dbReference>
<dbReference type="Pfam" id="PF00501">
    <property type="entry name" value="AMP-binding"/>
    <property type="match status" value="1"/>
</dbReference>
<dbReference type="PANTHER" id="PTHR45527:SF1">
    <property type="entry name" value="FATTY ACID SYNTHASE"/>
    <property type="match status" value="1"/>
</dbReference>
<proteinExistence type="predicted"/>
<dbReference type="Gene3D" id="1.10.1200.10">
    <property type="entry name" value="ACP-like"/>
    <property type="match status" value="1"/>
</dbReference>
<dbReference type="PROSITE" id="PS00455">
    <property type="entry name" value="AMP_BINDING"/>
    <property type="match status" value="1"/>
</dbReference>
<dbReference type="InterPro" id="IPR036736">
    <property type="entry name" value="ACP-like_sf"/>
</dbReference>
<dbReference type="InterPro" id="IPR020845">
    <property type="entry name" value="AMP-binding_CS"/>
</dbReference>
<dbReference type="Pfam" id="PF13193">
    <property type="entry name" value="AMP-binding_C"/>
    <property type="match status" value="1"/>
</dbReference>
<accession>W1J7S2</accession>
<dbReference type="AlphaFoldDB" id="W1J7S2"/>
<name>W1J7S2_9GAMM</name>
<dbReference type="Gene3D" id="3.40.50.12780">
    <property type="entry name" value="N-terminal domain of ligase-like"/>
    <property type="match status" value="1"/>
</dbReference>
<dbReference type="InterPro" id="IPR009081">
    <property type="entry name" value="PP-bd_ACP"/>
</dbReference>
<dbReference type="InterPro" id="IPR045851">
    <property type="entry name" value="AMP-bd_C_sf"/>
</dbReference>
<dbReference type="GO" id="GO:0031177">
    <property type="term" value="F:phosphopantetheine binding"/>
    <property type="evidence" value="ECO:0007669"/>
    <property type="project" value="InterPro"/>
</dbReference>
<reference evidence="4 5" key="1">
    <citation type="submission" date="2013-11" db="EMBL/GenBank/DDBJ databases">
        <title>Draft genome sequence and annotation of the entomopathogenic bacterium, Xenorhabdus cabanillasi strain JM26.</title>
        <authorList>
            <person name="Gualtieri M."/>
            <person name="Ogier J.C."/>
            <person name="Pages S."/>
            <person name="Givaudan A."/>
            <person name="Gaudriault S."/>
        </authorList>
    </citation>
    <scope>NUCLEOTIDE SEQUENCE [LARGE SCALE GENOMIC DNA]</scope>
    <source>
        <strain evidence="4 5">JM26</strain>
    </source>
</reference>
<dbReference type="Proteomes" id="UP000019197">
    <property type="component" value="Unassembled WGS sequence"/>
</dbReference>
<dbReference type="RefSeq" id="WP_141557325.1">
    <property type="nucleotide sequence ID" value="NZ_CAWLVK010000191.1"/>
</dbReference>
<protein>
    <submittedName>
        <fullName evidence="4">SibE</fullName>
    </submittedName>
</protein>
<dbReference type="Gene3D" id="3.30.300.30">
    <property type="match status" value="1"/>
</dbReference>
<dbReference type="InterPro" id="IPR042099">
    <property type="entry name" value="ANL_N_sf"/>
</dbReference>
<gene>
    <name evidence="4" type="ORF">XCR1_2700017</name>
</gene>
<dbReference type="CDD" id="cd05930">
    <property type="entry name" value="A_NRPS"/>
    <property type="match status" value="1"/>
</dbReference>
<evidence type="ECO:0000259" key="3">
    <source>
        <dbReference type="PROSITE" id="PS50075"/>
    </source>
</evidence>
<dbReference type="InterPro" id="IPR025110">
    <property type="entry name" value="AMP-bd_C"/>
</dbReference>
<feature type="domain" description="Carrier" evidence="3">
    <location>
        <begin position="519"/>
        <end position="594"/>
    </location>
</feature>
<keyword evidence="2" id="KW-0597">Phosphoprotein</keyword>
<dbReference type="InterPro" id="IPR000873">
    <property type="entry name" value="AMP-dep_synth/lig_dom"/>
</dbReference>
<dbReference type="OrthoDB" id="5817163at2"/>
<dbReference type="GO" id="GO:0043041">
    <property type="term" value="P:amino acid activation for nonribosomal peptide biosynthetic process"/>
    <property type="evidence" value="ECO:0007669"/>
    <property type="project" value="TreeGrafter"/>
</dbReference>
<dbReference type="InterPro" id="IPR020806">
    <property type="entry name" value="PKS_PP-bd"/>
</dbReference>
<evidence type="ECO:0000256" key="1">
    <source>
        <dbReference type="ARBA" id="ARBA00022450"/>
    </source>
</evidence>
<dbReference type="SUPFAM" id="SSF47336">
    <property type="entry name" value="ACP-like"/>
    <property type="match status" value="1"/>
</dbReference>
<comment type="caution">
    <text evidence="4">The sequence shown here is derived from an EMBL/GenBank/DDBJ whole genome shotgun (WGS) entry which is preliminary data.</text>
</comment>
<evidence type="ECO:0000256" key="2">
    <source>
        <dbReference type="ARBA" id="ARBA00022553"/>
    </source>
</evidence>
<dbReference type="GO" id="GO:0005737">
    <property type="term" value="C:cytoplasm"/>
    <property type="evidence" value="ECO:0007669"/>
    <property type="project" value="TreeGrafter"/>
</dbReference>
<organism evidence="4 5">
    <name type="scientific">Xenorhabdus cabanillasii JM26</name>
    <dbReference type="NCBI Taxonomy" id="1427517"/>
    <lineage>
        <taxon>Bacteria</taxon>
        <taxon>Pseudomonadati</taxon>
        <taxon>Pseudomonadota</taxon>
        <taxon>Gammaproteobacteria</taxon>
        <taxon>Enterobacterales</taxon>
        <taxon>Morganellaceae</taxon>
        <taxon>Xenorhabdus</taxon>
    </lineage>
</organism>